<protein>
    <submittedName>
        <fullName evidence="1">Uncharacterized protein</fullName>
    </submittedName>
</protein>
<evidence type="ECO:0000313" key="2">
    <source>
        <dbReference type="Proteomes" id="UP000282065"/>
    </source>
</evidence>
<dbReference type="GeneID" id="55006771"/>
<reference evidence="1 2" key="1">
    <citation type="submission" date="2018-09" db="EMBL/GenBank/DDBJ databases">
        <authorList>
            <person name="Rimple P.A."/>
            <person name="Stoner T.H."/>
            <person name="Garlena R.A."/>
            <person name="Russell D.A."/>
            <person name="Pope W.H."/>
            <person name="Jacobs-Sera D."/>
            <person name="Hatfull G.F."/>
        </authorList>
    </citation>
    <scope>NUCLEOTIDE SEQUENCE [LARGE SCALE GENOMIC DNA]</scope>
</reference>
<accession>A0A3G2KGM3</accession>
<evidence type="ECO:0000313" key="1">
    <source>
        <dbReference type="EMBL" id="AYN58136.1"/>
    </source>
</evidence>
<dbReference type="Proteomes" id="UP000282065">
    <property type="component" value="Segment"/>
</dbReference>
<dbReference type="RefSeq" id="YP_009815544.1">
    <property type="nucleotide sequence ID" value="NC_048095.1"/>
</dbReference>
<dbReference type="EMBL" id="MH834614">
    <property type="protein sequence ID" value="AYN58136.1"/>
    <property type="molecule type" value="Genomic_DNA"/>
</dbReference>
<name>A0A3G2KGM3_9CAUD</name>
<organism evidence="1 2">
    <name type="scientific">Arthrobacter phage Judy</name>
    <dbReference type="NCBI Taxonomy" id="2419958"/>
    <lineage>
        <taxon>Viruses</taxon>
        <taxon>Duplodnaviria</taxon>
        <taxon>Heunggongvirae</taxon>
        <taxon>Uroviricota</taxon>
        <taxon>Caudoviricetes</taxon>
        <taxon>Bridgettevirus</taxon>
        <taxon>Bridgettevirus judy</taxon>
    </lineage>
</organism>
<sequence length="69" mass="7715">MNQTSEFQPSPEQLNDPEGQRLVAAIHDRKAMNPDCRDGKHLSCAGDGWDTETDEPIDCPCHCHEGDHQ</sequence>
<keyword evidence="2" id="KW-1185">Reference proteome</keyword>
<proteinExistence type="predicted"/>
<gene>
    <name evidence="1" type="primary">66</name>
    <name evidence="1" type="ORF">PBI_JUDY_66</name>
</gene>
<dbReference type="KEGG" id="vg:55006771"/>